<organism evidence="2 3">
    <name type="scientific">Trametes pubescens</name>
    <name type="common">White-rot fungus</name>
    <dbReference type="NCBI Taxonomy" id="154538"/>
    <lineage>
        <taxon>Eukaryota</taxon>
        <taxon>Fungi</taxon>
        <taxon>Dikarya</taxon>
        <taxon>Basidiomycota</taxon>
        <taxon>Agaricomycotina</taxon>
        <taxon>Agaricomycetes</taxon>
        <taxon>Polyporales</taxon>
        <taxon>Polyporaceae</taxon>
        <taxon>Trametes</taxon>
    </lineage>
</organism>
<feature type="compositionally biased region" description="Polar residues" evidence="1">
    <location>
        <begin position="70"/>
        <end position="82"/>
    </location>
</feature>
<evidence type="ECO:0000313" key="3">
    <source>
        <dbReference type="Proteomes" id="UP000184267"/>
    </source>
</evidence>
<accession>A0A1M2V5E2</accession>
<gene>
    <name evidence="2" type="ORF">TRAPUB_6741</name>
</gene>
<proteinExistence type="predicted"/>
<evidence type="ECO:0000313" key="2">
    <source>
        <dbReference type="EMBL" id="OJT02747.1"/>
    </source>
</evidence>
<evidence type="ECO:0000256" key="1">
    <source>
        <dbReference type="SAM" id="MobiDB-lite"/>
    </source>
</evidence>
<comment type="caution">
    <text evidence="2">The sequence shown here is derived from an EMBL/GenBank/DDBJ whole genome shotgun (WGS) entry which is preliminary data.</text>
</comment>
<dbReference type="AlphaFoldDB" id="A0A1M2V5E2"/>
<sequence length="89" mass="9666">MALYMIYPELILNALLATFNGRPSLRRKMMSVTVQHAASDSAQSGYGAHAKRQTKDINIVELGNMESVTSNGADISTASQKVEVSDKVH</sequence>
<dbReference type="Proteomes" id="UP000184267">
    <property type="component" value="Unassembled WGS sequence"/>
</dbReference>
<protein>
    <submittedName>
        <fullName evidence="2">Uncharacterized protein</fullName>
    </submittedName>
</protein>
<dbReference type="EMBL" id="MNAD01001650">
    <property type="protein sequence ID" value="OJT02747.1"/>
    <property type="molecule type" value="Genomic_DNA"/>
</dbReference>
<name>A0A1M2V5E2_TRAPU</name>
<feature type="region of interest" description="Disordered" evidence="1">
    <location>
        <begin position="70"/>
        <end position="89"/>
    </location>
</feature>
<keyword evidence="3" id="KW-1185">Reference proteome</keyword>
<reference evidence="2 3" key="1">
    <citation type="submission" date="2016-10" db="EMBL/GenBank/DDBJ databases">
        <title>Genome sequence of the basidiomycete white-rot fungus Trametes pubescens.</title>
        <authorList>
            <person name="Makela M.R."/>
            <person name="Granchi Z."/>
            <person name="Peng M."/>
            <person name="De Vries R.P."/>
            <person name="Grigoriev I."/>
            <person name="Riley R."/>
            <person name="Hilden K."/>
        </authorList>
    </citation>
    <scope>NUCLEOTIDE SEQUENCE [LARGE SCALE GENOMIC DNA]</scope>
    <source>
        <strain evidence="2 3">FBCC735</strain>
    </source>
</reference>